<dbReference type="CDD" id="cd03143">
    <property type="entry name" value="A4_beta-galactosidase_middle_domain"/>
    <property type="match status" value="1"/>
</dbReference>
<accession>A0A2S1LSC6</accession>
<feature type="signal peptide" evidence="1">
    <location>
        <begin position="1"/>
        <end position="21"/>
    </location>
</feature>
<dbReference type="InterPro" id="IPR029062">
    <property type="entry name" value="Class_I_gatase-like"/>
</dbReference>
<dbReference type="InterPro" id="IPR003737">
    <property type="entry name" value="GlcNAc_PI_deacetylase-related"/>
</dbReference>
<evidence type="ECO:0000313" key="2">
    <source>
        <dbReference type="EMBL" id="AWG26629.1"/>
    </source>
</evidence>
<evidence type="ECO:0000313" key="3">
    <source>
        <dbReference type="Proteomes" id="UP000244677"/>
    </source>
</evidence>
<protein>
    <submittedName>
        <fullName evidence="2">LmbE family protein</fullName>
    </submittedName>
</protein>
<dbReference type="InterPro" id="IPR024078">
    <property type="entry name" value="LmbE-like_dom_sf"/>
</dbReference>
<dbReference type="Gene3D" id="3.40.50.10320">
    <property type="entry name" value="LmbE-like"/>
    <property type="match status" value="1"/>
</dbReference>
<keyword evidence="1" id="KW-0732">Signal</keyword>
<evidence type="ECO:0000256" key="1">
    <source>
        <dbReference type="SAM" id="SignalP"/>
    </source>
</evidence>
<feature type="chain" id="PRO_5015466932" evidence="1">
    <location>
        <begin position="22"/>
        <end position="836"/>
    </location>
</feature>
<sequence>MHKLSIGALLLLFLFQQPLQAQEPQKMNTTEIFEQVQKLNFLGSVLYIAAHPDDENTKLISYLANSVKARTAYLSLTPGDGGQNLIGNERGEMLGVLRTEELLAARRIDGGEQFFSRANDFGYSKVPKETYQIWDKKEVLYDVVWAIRKFRPDVIINRFDHRTPGSTHGHHTASAELSYEAYDLASDPKAFPEQLKSVTIWQPRRLFFNTSWWFFGSEEKFEKANKDKFLTVDAGVYYPLKGKSNGEISALSRSQHRCQGFGTMGNRGSEKEYLEFLKGDFPKDKTNLFDGIDTSWNRVQGGAEIGKILSGIEANFNFKDPSLHIDQLLEAYKLIQKLDDDYWKTEKTLEIKKIILACSGLFLEANALQSSVSTGEQTIIATEVINRSEYPVQLAAITIVPTQNTIAKKQVLLPNKAVSDRINITIPEGIPSSNPYWLNETGTNGMYKVTNPELIGLPKTPEVLNAEFALDFKGFSLSFEKPIQYKYSDPEKGEQYEPFMVIPAVTASIVHDVTIFPDNTPKEIAVIVKAGKAGIHGTVALEVPKGWSVLQQDLPFEIDQKGAEKTIHFVVVPSETEGREIIRPIVTIGTTTYSKKLVEIKYDHIPKQTLLLPSQAYVTRLTIQKTGQQIGYIKGAGDEVPESLTQIGYRVTIINPANILEKELQKYDAIVLGVRALNVVEELKFKQGVLLDYVKKGGNLIVQYTTTGRNGFDMSQFSPYPIHISNDRVTDENSQISFIDATHPVLNHPNKITAQDFQYWVQEQGLNFADEWASQFQPILSMKDEGESAKKGSLLIANYGKGHYIYTGLSFFRELPAGVPGAYRLLSNLIALKNNN</sequence>
<gene>
    <name evidence="2" type="ORF">FK004_16045</name>
</gene>
<dbReference type="SUPFAM" id="SSF102588">
    <property type="entry name" value="LmbE-like"/>
    <property type="match status" value="1"/>
</dbReference>
<dbReference type="AlphaFoldDB" id="A0A2S1LSC6"/>
<dbReference type="Proteomes" id="UP000244677">
    <property type="component" value="Chromosome"/>
</dbReference>
<dbReference type="SUPFAM" id="SSF52317">
    <property type="entry name" value="Class I glutamine amidotransferase-like"/>
    <property type="match status" value="1"/>
</dbReference>
<dbReference type="RefSeq" id="WP_108738139.1">
    <property type="nucleotide sequence ID" value="NZ_CP020919.1"/>
</dbReference>
<proteinExistence type="predicted"/>
<name>A0A2S1LSC6_9FLAO</name>
<keyword evidence="3" id="KW-1185">Reference proteome</keyword>
<dbReference type="EMBL" id="CP020919">
    <property type="protein sequence ID" value="AWG26629.1"/>
    <property type="molecule type" value="Genomic_DNA"/>
</dbReference>
<dbReference type="KEGG" id="fki:FK004_16045"/>
<organism evidence="2 3">
    <name type="scientific">Flavobacterium kingsejongi</name>
    <dbReference type="NCBI Taxonomy" id="1678728"/>
    <lineage>
        <taxon>Bacteria</taxon>
        <taxon>Pseudomonadati</taxon>
        <taxon>Bacteroidota</taxon>
        <taxon>Flavobacteriia</taxon>
        <taxon>Flavobacteriales</taxon>
        <taxon>Flavobacteriaceae</taxon>
        <taxon>Flavobacterium</taxon>
    </lineage>
</organism>
<reference evidence="2 3" key="1">
    <citation type="submission" date="2017-04" db="EMBL/GenBank/DDBJ databases">
        <title>Complete genome sequence of Flavobacterium kingsejong AJ004.</title>
        <authorList>
            <person name="Lee P.C."/>
        </authorList>
    </citation>
    <scope>NUCLEOTIDE SEQUENCE [LARGE SCALE GENOMIC DNA]</scope>
    <source>
        <strain evidence="2 3">AJ004</strain>
    </source>
</reference>
<dbReference type="Pfam" id="PF02585">
    <property type="entry name" value="PIG-L"/>
    <property type="match status" value="1"/>
</dbReference>
<dbReference type="OrthoDB" id="9759749at2"/>